<dbReference type="EMBL" id="BPLQ01005929">
    <property type="protein sequence ID" value="GIY18658.1"/>
    <property type="molecule type" value="Genomic_DNA"/>
</dbReference>
<dbReference type="Proteomes" id="UP001054837">
    <property type="component" value="Unassembled WGS sequence"/>
</dbReference>
<accession>A0AAV4R9P5</accession>
<comment type="caution">
    <text evidence="1">The sequence shown here is derived from an EMBL/GenBank/DDBJ whole genome shotgun (WGS) entry which is preliminary data.</text>
</comment>
<name>A0AAV4R9P5_9ARAC</name>
<evidence type="ECO:0000313" key="1">
    <source>
        <dbReference type="EMBL" id="GIY18658.1"/>
    </source>
</evidence>
<organism evidence="1 2">
    <name type="scientific">Caerostris darwini</name>
    <dbReference type="NCBI Taxonomy" id="1538125"/>
    <lineage>
        <taxon>Eukaryota</taxon>
        <taxon>Metazoa</taxon>
        <taxon>Ecdysozoa</taxon>
        <taxon>Arthropoda</taxon>
        <taxon>Chelicerata</taxon>
        <taxon>Arachnida</taxon>
        <taxon>Araneae</taxon>
        <taxon>Araneomorphae</taxon>
        <taxon>Entelegynae</taxon>
        <taxon>Araneoidea</taxon>
        <taxon>Araneidae</taxon>
        <taxon>Caerostris</taxon>
    </lineage>
</organism>
<gene>
    <name evidence="1" type="primary">AVEN_36487_1</name>
    <name evidence="1" type="ORF">CDAR_11821</name>
</gene>
<proteinExistence type="predicted"/>
<reference evidence="1 2" key="1">
    <citation type="submission" date="2021-06" db="EMBL/GenBank/DDBJ databases">
        <title>Caerostris darwini draft genome.</title>
        <authorList>
            <person name="Kono N."/>
            <person name="Arakawa K."/>
        </authorList>
    </citation>
    <scope>NUCLEOTIDE SEQUENCE [LARGE SCALE GENOMIC DNA]</scope>
</reference>
<sequence length="187" mass="20960">MVCGEGQAYPGVTPMNNAHATRPHGNFIRTADHEVESNGETFCGDGQPGRKKIPRADVLQDPLKLDNQSQISFLRRPAFRNFIIMDRISNRPNSCPKTCGRRPRITTHAEDRYIAVVAKQNRRATSSLVTYMVAASIDKMISATIVHQRLPMKGLRQGMLSLCSCISSIQRGTNKVCRQYVNWIMPC</sequence>
<protein>
    <submittedName>
        <fullName evidence="1">HTH_Tnp_Tc3_2 domain-containing protein</fullName>
    </submittedName>
</protein>
<keyword evidence="2" id="KW-1185">Reference proteome</keyword>
<evidence type="ECO:0000313" key="2">
    <source>
        <dbReference type="Proteomes" id="UP001054837"/>
    </source>
</evidence>
<dbReference type="AlphaFoldDB" id="A0AAV4R9P5"/>